<protein>
    <submittedName>
        <fullName evidence="8">Fe2+ or Zn2+ uptake regulation protein</fullName>
    </submittedName>
</protein>
<evidence type="ECO:0000256" key="6">
    <source>
        <dbReference type="ARBA" id="ARBA00023163"/>
    </source>
</evidence>
<dbReference type="InterPro" id="IPR043135">
    <property type="entry name" value="Fur_C"/>
</dbReference>
<dbReference type="PANTHER" id="PTHR33202">
    <property type="entry name" value="ZINC UPTAKE REGULATION PROTEIN"/>
    <property type="match status" value="1"/>
</dbReference>
<dbReference type="RefSeq" id="WP_073152301.1">
    <property type="nucleotide sequence ID" value="NZ_FRAG01000055.1"/>
</dbReference>
<feature type="binding site" evidence="7">
    <location>
        <position position="96"/>
    </location>
    <ligand>
        <name>Zn(2+)</name>
        <dbReference type="ChEBI" id="CHEBI:29105"/>
    </ligand>
</feature>
<dbReference type="OrthoDB" id="8659436at2"/>
<keyword evidence="9" id="KW-1185">Reference proteome</keyword>
<dbReference type="Gene3D" id="1.10.10.10">
    <property type="entry name" value="Winged helix-like DNA-binding domain superfamily/Winged helix DNA-binding domain"/>
    <property type="match status" value="1"/>
</dbReference>
<keyword evidence="4" id="KW-0805">Transcription regulation</keyword>
<dbReference type="STRING" id="1121301.SAMN02745912_03190"/>
<dbReference type="GO" id="GO:0008270">
    <property type="term" value="F:zinc ion binding"/>
    <property type="evidence" value="ECO:0007669"/>
    <property type="project" value="TreeGrafter"/>
</dbReference>
<dbReference type="InterPro" id="IPR002481">
    <property type="entry name" value="FUR"/>
</dbReference>
<keyword evidence="7" id="KW-0479">Metal-binding</keyword>
<evidence type="ECO:0000256" key="3">
    <source>
        <dbReference type="ARBA" id="ARBA00022833"/>
    </source>
</evidence>
<name>A0A1M6S699_PARC5</name>
<feature type="binding site" evidence="7">
    <location>
        <position position="143"/>
    </location>
    <ligand>
        <name>Zn(2+)</name>
        <dbReference type="ChEBI" id="CHEBI:29105"/>
    </ligand>
</feature>
<sequence>MDDKIKRIEEILKKRGYKVTSQRKKIIEIFTGNINKHLKIEEIYDIVRVNISLPTVYRTIELLKKFGIIKEIIIDEARYYELKIFSEKCLHVHLKCLECGKIFDYDDQKLIIKLLDEKDEIEKRYDFIVNNISIIFNGLCKKCRR</sequence>
<comment type="similarity">
    <text evidence="1">Belongs to the Fur family.</text>
</comment>
<keyword evidence="5" id="KW-0238">DNA-binding</keyword>
<dbReference type="GO" id="GO:1900376">
    <property type="term" value="P:regulation of secondary metabolite biosynthetic process"/>
    <property type="evidence" value="ECO:0007669"/>
    <property type="project" value="TreeGrafter"/>
</dbReference>
<dbReference type="GO" id="GO:0000976">
    <property type="term" value="F:transcription cis-regulatory region binding"/>
    <property type="evidence" value="ECO:0007669"/>
    <property type="project" value="TreeGrafter"/>
</dbReference>
<evidence type="ECO:0000256" key="7">
    <source>
        <dbReference type="PIRSR" id="PIRSR602481-1"/>
    </source>
</evidence>
<dbReference type="CDD" id="cd07153">
    <property type="entry name" value="Fur_like"/>
    <property type="match status" value="1"/>
</dbReference>
<feature type="binding site" evidence="7">
    <location>
        <position position="140"/>
    </location>
    <ligand>
        <name>Zn(2+)</name>
        <dbReference type="ChEBI" id="CHEBI:29105"/>
    </ligand>
</feature>
<dbReference type="Pfam" id="PF01475">
    <property type="entry name" value="FUR"/>
    <property type="match status" value="1"/>
</dbReference>
<evidence type="ECO:0000256" key="4">
    <source>
        <dbReference type="ARBA" id="ARBA00023015"/>
    </source>
</evidence>
<keyword evidence="2" id="KW-0678">Repressor</keyword>
<dbReference type="AlphaFoldDB" id="A0A1M6S699"/>
<dbReference type="SUPFAM" id="SSF46785">
    <property type="entry name" value="Winged helix' DNA-binding domain"/>
    <property type="match status" value="1"/>
</dbReference>
<dbReference type="EMBL" id="FRAG01000055">
    <property type="protein sequence ID" value="SHK40068.1"/>
    <property type="molecule type" value="Genomic_DNA"/>
</dbReference>
<dbReference type="PANTHER" id="PTHR33202:SF7">
    <property type="entry name" value="FERRIC UPTAKE REGULATION PROTEIN"/>
    <property type="match status" value="1"/>
</dbReference>
<accession>A0A1M6S699</accession>
<keyword evidence="3 7" id="KW-0862">Zinc</keyword>
<reference evidence="8 9" key="1">
    <citation type="submission" date="2016-11" db="EMBL/GenBank/DDBJ databases">
        <authorList>
            <person name="Jaros S."/>
            <person name="Januszkiewicz K."/>
            <person name="Wedrychowicz H."/>
        </authorList>
    </citation>
    <scope>NUCLEOTIDE SEQUENCE [LARGE SCALE GENOMIC DNA]</scope>
    <source>
        <strain evidence="8 9">DSM 15212</strain>
    </source>
</reference>
<evidence type="ECO:0000256" key="2">
    <source>
        <dbReference type="ARBA" id="ARBA00022491"/>
    </source>
</evidence>
<evidence type="ECO:0000256" key="5">
    <source>
        <dbReference type="ARBA" id="ARBA00023125"/>
    </source>
</evidence>
<evidence type="ECO:0000313" key="9">
    <source>
        <dbReference type="Proteomes" id="UP000184465"/>
    </source>
</evidence>
<feature type="binding site" evidence="7">
    <location>
        <position position="99"/>
    </location>
    <ligand>
        <name>Zn(2+)</name>
        <dbReference type="ChEBI" id="CHEBI:29105"/>
    </ligand>
</feature>
<dbReference type="GO" id="GO:0045892">
    <property type="term" value="P:negative regulation of DNA-templated transcription"/>
    <property type="evidence" value="ECO:0007669"/>
    <property type="project" value="TreeGrafter"/>
</dbReference>
<evidence type="ECO:0000313" key="8">
    <source>
        <dbReference type="EMBL" id="SHK40068.1"/>
    </source>
</evidence>
<evidence type="ECO:0000256" key="1">
    <source>
        <dbReference type="ARBA" id="ARBA00007957"/>
    </source>
</evidence>
<dbReference type="GO" id="GO:0003700">
    <property type="term" value="F:DNA-binding transcription factor activity"/>
    <property type="evidence" value="ECO:0007669"/>
    <property type="project" value="InterPro"/>
</dbReference>
<organism evidence="8 9">
    <name type="scientific">Paramaledivibacter caminithermalis (strain DSM 15212 / CIP 107654 / DViRD3)</name>
    <name type="common">Clostridium caminithermale</name>
    <dbReference type="NCBI Taxonomy" id="1121301"/>
    <lineage>
        <taxon>Bacteria</taxon>
        <taxon>Bacillati</taxon>
        <taxon>Bacillota</taxon>
        <taxon>Clostridia</taxon>
        <taxon>Peptostreptococcales</taxon>
        <taxon>Caminicellaceae</taxon>
        <taxon>Paramaledivibacter</taxon>
    </lineage>
</organism>
<dbReference type="Proteomes" id="UP000184465">
    <property type="component" value="Unassembled WGS sequence"/>
</dbReference>
<proteinExistence type="inferred from homology"/>
<comment type="cofactor">
    <cofactor evidence="7">
        <name>Zn(2+)</name>
        <dbReference type="ChEBI" id="CHEBI:29105"/>
    </cofactor>
    <text evidence="7">Binds 1 zinc ion per subunit.</text>
</comment>
<dbReference type="Gene3D" id="3.30.1490.190">
    <property type="match status" value="1"/>
</dbReference>
<keyword evidence="6" id="KW-0804">Transcription</keyword>
<gene>
    <name evidence="8" type="ORF">SAMN02745912_03190</name>
</gene>
<dbReference type="InterPro" id="IPR036388">
    <property type="entry name" value="WH-like_DNA-bd_sf"/>
</dbReference>
<dbReference type="InterPro" id="IPR036390">
    <property type="entry name" value="WH_DNA-bd_sf"/>
</dbReference>